<keyword evidence="2" id="KW-1185">Reference proteome</keyword>
<comment type="caution">
    <text evidence="1">The sequence shown here is derived from an EMBL/GenBank/DDBJ whole genome shotgun (WGS) entry which is preliminary data.</text>
</comment>
<proteinExistence type="predicted"/>
<dbReference type="EMBL" id="JBHMAF010000035">
    <property type="protein sequence ID" value="MFB9758596.1"/>
    <property type="molecule type" value="Genomic_DNA"/>
</dbReference>
<reference evidence="1 2" key="1">
    <citation type="submission" date="2024-09" db="EMBL/GenBank/DDBJ databases">
        <authorList>
            <person name="Sun Q."/>
            <person name="Mori K."/>
        </authorList>
    </citation>
    <scope>NUCLEOTIDE SEQUENCE [LARGE SCALE GENOMIC DNA]</scope>
    <source>
        <strain evidence="1 2">JCM 11201</strain>
    </source>
</reference>
<dbReference type="Proteomes" id="UP001589609">
    <property type="component" value="Unassembled WGS sequence"/>
</dbReference>
<dbReference type="Pfam" id="PF10704">
    <property type="entry name" value="DUF2508"/>
    <property type="match status" value="1"/>
</dbReference>
<sequence>MFFRRKGSLRREYDEKLVQLLEQQKNEWKRQERMMERSLEPSEDVICHLKITEAKYLYLLKEAKQRKVQVKKLK</sequence>
<gene>
    <name evidence="1" type="ORF">ACFFMS_08705</name>
</gene>
<name>A0ABV5WDB7_9BACI</name>
<protein>
    <submittedName>
        <fullName evidence="1">YaaL family protein</fullName>
    </submittedName>
</protein>
<dbReference type="InterPro" id="IPR019644">
    <property type="entry name" value="DUF2508"/>
</dbReference>
<dbReference type="RefSeq" id="WP_129731837.1">
    <property type="nucleotide sequence ID" value="NZ_JAPCYI010000001.1"/>
</dbReference>
<organism evidence="1 2">
    <name type="scientific">Ectobacillus funiculus</name>
    <dbReference type="NCBI Taxonomy" id="137993"/>
    <lineage>
        <taxon>Bacteria</taxon>
        <taxon>Bacillati</taxon>
        <taxon>Bacillota</taxon>
        <taxon>Bacilli</taxon>
        <taxon>Bacillales</taxon>
        <taxon>Bacillaceae</taxon>
        <taxon>Ectobacillus</taxon>
    </lineage>
</organism>
<evidence type="ECO:0000313" key="1">
    <source>
        <dbReference type="EMBL" id="MFB9758596.1"/>
    </source>
</evidence>
<evidence type="ECO:0000313" key="2">
    <source>
        <dbReference type="Proteomes" id="UP001589609"/>
    </source>
</evidence>
<accession>A0ABV5WDB7</accession>